<dbReference type="EC" id="3.5.1.46" evidence="3"/>
<dbReference type="PROSITE" id="PS51318">
    <property type="entry name" value="TAT"/>
    <property type="match status" value="1"/>
</dbReference>
<dbReference type="Pfam" id="PF00144">
    <property type="entry name" value="Beta-lactamase"/>
    <property type="match status" value="1"/>
</dbReference>
<gene>
    <name evidence="3" type="primary">nylB'_1</name>
    <name evidence="3" type="ORF">jaqu_34210</name>
</gene>
<evidence type="ECO:0000256" key="1">
    <source>
        <dbReference type="SAM" id="SignalP"/>
    </source>
</evidence>
<dbReference type="PANTHER" id="PTHR43283:SF7">
    <property type="entry name" value="BETA-LACTAMASE-RELATED DOMAIN-CONTAINING PROTEIN"/>
    <property type="match status" value="1"/>
</dbReference>
<keyword evidence="1" id="KW-0732">Signal</keyword>
<reference evidence="3 4" key="1">
    <citation type="submission" date="2015-02" db="EMBL/GenBank/DDBJ databases">
        <title>Genome Sequence of Jannaschia aquimarina DSM28248, a member of the Roseobacter clade.</title>
        <authorList>
            <person name="Voget S."/>
            <person name="Daniel R."/>
        </authorList>
    </citation>
    <scope>NUCLEOTIDE SEQUENCE [LARGE SCALE GENOMIC DNA]</scope>
    <source>
        <strain evidence="3 4">GSW-M26</strain>
    </source>
</reference>
<feature type="signal peptide" evidence="1">
    <location>
        <begin position="1"/>
        <end position="19"/>
    </location>
</feature>
<dbReference type="InterPro" id="IPR050789">
    <property type="entry name" value="Diverse_Enzym_Activities"/>
</dbReference>
<dbReference type="EMBL" id="JYFE01000060">
    <property type="protein sequence ID" value="KIT15094.1"/>
    <property type="molecule type" value="Genomic_DNA"/>
</dbReference>
<evidence type="ECO:0000313" key="4">
    <source>
        <dbReference type="Proteomes" id="UP000032232"/>
    </source>
</evidence>
<dbReference type="AlphaFoldDB" id="A0A0D1EBH5"/>
<accession>A0A0D1EBH5</accession>
<dbReference type="GO" id="GO:0019875">
    <property type="term" value="F:6-aminohexanoate-dimer hydrolase activity"/>
    <property type="evidence" value="ECO:0007669"/>
    <property type="project" value="UniProtKB-EC"/>
</dbReference>
<dbReference type="RefSeq" id="WP_236687882.1">
    <property type="nucleotide sequence ID" value="NZ_FZPF01000001.1"/>
</dbReference>
<feature type="domain" description="Beta-lactamase-related" evidence="2">
    <location>
        <begin position="44"/>
        <end position="309"/>
    </location>
</feature>
<dbReference type="Gene3D" id="3.40.710.10">
    <property type="entry name" value="DD-peptidase/beta-lactamase superfamily"/>
    <property type="match status" value="1"/>
</dbReference>
<protein>
    <submittedName>
        <fullName evidence="3">NylB'_1 protein</fullName>
        <ecNumber evidence="3">3.5.1.46</ecNumber>
    </submittedName>
</protein>
<dbReference type="STRING" id="935700.jaqu_34210"/>
<dbReference type="InterPro" id="IPR001466">
    <property type="entry name" value="Beta-lactam-related"/>
</dbReference>
<dbReference type="InterPro" id="IPR012338">
    <property type="entry name" value="Beta-lactam/transpept-like"/>
</dbReference>
<dbReference type="SUPFAM" id="SSF56601">
    <property type="entry name" value="beta-lactamase/transpeptidase-like"/>
    <property type="match status" value="1"/>
</dbReference>
<evidence type="ECO:0000313" key="3">
    <source>
        <dbReference type="EMBL" id="KIT15094.1"/>
    </source>
</evidence>
<feature type="chain" id="PRO_5002245325" evidence="1">
    <location>
        <begin position="20"/>
        <end position="328"/>
    </location>
</feature>
<comment type="caution">
    <text evidence="3">The sequence shown here is derived from an EMBL/GenBank/DDBJ whole genome shotgun (WGS) entry which is preliminary data.</text>
</comment>
<dbReference type="InterPro" id="IPR006311">
    <property type="entry name" value="TAT_signal"/>
</dbReference>
<sequence length="328" mass="34622">MTRIARRSLLAGGVATCVAAPAVLRAQGAAGLADAASRYDQLHSILVLRGGEEVVAQAFRGPGLDRVANVKSVSKTLLSLLTGIAIDRDEVSGPDAALLPLLGRAPTGDARDRITLGDLLSLRGGLSSTSGPNYGEWVSSGNWVEYALDQPLQSEPGERFIYSTGSTHLLGVALARATGNDLLSLFRSWIGAPLGIDFAPWVADPQGNYLGGNDMGISPRDLARVGQMVLQDGAWNGASVVSPDWIDASWTARARSPWSGDRYGYGWFLTELAGTPVRYARGYGGQILAVAPERDTVIVITSDPMRPARSAGYFGDLRDLLTQAVAAS</sequence>
<dbReference type="PATRIC" id="fig|935700.4.peg.3531"/>
<organism evidence="3 4">
    <name type="scientific">Jannaschia aquimarina</name>
    <dbReference type="NCBI Taxonomy" id="935700"/>
    <lineage>
        <taxon>Bacteria</taxon>
        <taxon>Pseudomonadati</taxon>
        <taxon>Pseudomonadota</taxon>
        <taxon>Alphaproteobacteria</taxon>
        <taxon>Rhodobacterales</taxon>
        <taxon>Roseobacteraceae</taxon>
        <taxon>Jannaschia</taxon>
    </lineage>
</organism>
<dbReference type="PANTHER" id="PTHR43283">
    <property type="entry name" value="BETA-LACTAMASE-RELATED"/>
    <property type="match status" value="1"/>
</dbReference>
<keyword evidence="4" id="KW-1185">Reference proteome</keyword>
<proteinExistence type="predicted"/>
<dbReference type="Proteomes" id="UP000032232">
    <property type="component" value="Unassembled WGS sequence"/>
</dbReference>
<evidence type="ECO:0000259" key="2">
    <source>
        <dbReference type="Pfam" id="PF00144"/>
    </source>
</evidence>
<name>A0A0D1EBH5_9RHOB</name>
<keyword evidence="3" id="KW-0378">Hydrolase</keyword>